<evidence type="ECO:0000256" key="1">
    <source>
        <dbReference type="SAM" id="Coils"/>
    </source>
</evidence>
<evidence type="ECO:0000313" key="4">
    <source>
        <dbReference type="Proteomes" id="UP001219525"/>
    </source>
</evidence>
<feature type="compositionally biased region" description="Polar residues" evidence="2">
    <location>
        <begin position="88"/>
        <end position="108"/>
    </location>
</feature>
<evidence type="ECO:0000313" key="3">
    <source>
        <dbReference type="EMBL" id="KAJ7194283.1"/>
    </source>
</evidence>
<feature type="region of interest" description="Disordered" evidence="2">
    <location>
        <begin position="80"/>
        <end position="108"/>
    </location>
</feature>
<feature type="region of interest" description="Disordered" evidence="2">
    <location>
        <begin position="364"/>
        <end position="456"/>
    </location>
</feature>
<feature type="region of interest" description="Disordered" evidence="2">
    <location>
        <begin position="497"/>
        <end position="536"/>
    </location>
</feature>
<comment type="caution">
    <text evidence="3">The sequence shown here is derived from an EMBL/GenBank/DDBJ whole genome shotgun (WGS) entry which is preliminary data.</text>
</comment>
<evidence type="ECO:0000256" key="2">
    <source>
        <dbReference type="SAM" id="MobiDB-lite"/>
    </source>
</evidence>
<feature type="compositionally biased region" description="Basic residues" evidence="2">
    <location>
        <begin position="638"/>
        <end position="651"/>
    </location>
</feature>
<feature type="compositionally biased region" description="Low complexity" evidence="2">
    <location>
        <begin position="437"/>
        <end position="456"/>
    </location>
</feature>
<keyword evidence="4" id="KW-1185">Reference proteome</keyword>
<gene>
    <name evidence="3" type="ORF">GGX14DRAFT_404737</name>
</gene>
<sequence length="813" mass="87838">MPAHEWTTQAQKEYLSSMLPSFKAAREGAKDKSLSRFWVTLEEGWFQRFPQESALGLPPRIPGAEPLTEDQLTRLGAATAQTKERLRTSSWMRYRSQTRNAPTGKSTRTPSALFKLLKKKTVTRPYRPLEVYQKLHRAKVKKEVMRRGYGDLNEEAERAAASSAEAGEGPEVTVLTEEETAALEAREEAIALARIQKNRRLRMSMWRLTSTEMYAAESEEVKTDVRAAMEELNRRRDEVDETEHTPEQYQHAIDQLGHVVGHVTETIKDATGWHGVLMLGGPMPRRGGAISTKTFCFGTTPLGSDFIASHPNFDDVKTHFNKFLKRSFPHDVRDARGFAVTDAPEAGAETHDASADELQNLISLDPEDEDDSATPKQISSVPKRVRRKPTAPAAQRTSVPIALTEVSPAVPTASPAAAEPTASGPAPAVPADPPAVPTASPAAAAPTASGPAPAVPADPSVTLPFGFDDTMNDILDTAFGSSTIQYYPPTFDSFGEDLQPLTDFGEDLHPLPDSDGRSPRRVETEDGDLQSPANHFAPSPLFQAFVKPPVALPSPHRTTSSPPRAPLLRRPSALTVFRSVVANATASIEQQRVTMPAFATPPVVSEIGAAAIPQYVQSRPMANPPKGHPQAAKPAKAGQRKQKSQGKRKVPAGHDDTAPLLAPDESSAPPMTQAAAAESARIRRDERRMRKERAKPQYQPGSDGEVVAAAAADAVVVVARPKRASKAFFNPDGTDVIRPVKSKRGDLSGGARMDRGIDLDTAQAEEDADLLSKLTRGKAAAPAPEKSATRRAVAAPAKRKAAAPAPEKSRPTK</sequence>
<dbReference type="AlphaFoldDB" id="A0AAD6UTF9"/>
<dbReference type="EMBL" id="JARJCW010000099">
    <property type="protein sequence ID" value="KAJ7194283.1"/>
    <property type="molecule type" value="Genomic_DNA"/>
</dbReference>
<protein>
    <submittedName>
        <fullName evidence="3">Uncharacterized protein</fullName>
    </submittedName>
</protein>
<feature type="compositionally biased region" description="Pro residues" evidence="2">
    <location>
        <begin position="427"/>
        <end position="436"/>
    </location>
</feature>
<feature type="coiled-coil region" evidence="1">
    <location>
        <begin position="215"/>
        <end position="245"/>
    </location>
</feature>
<feature type="region of interest" description="Disordered" evidence="2">
    <location>
        <begin position="773"/>
        <end position="813"/>
    </location>
</feature>
<proteinExistence type="predicted"/>
<name>A0AAD6UTF9_9AGAR</name>
<dbReference type="Proteomes" id="UP001219525">
    <property type="component" value="Unassembled WGS sequence"/>
</dbReference>
<feature type="compositionally biased region" description="Basic and acidic residues" evidence="2">
    <location>
        <begin position="680"/>
        <end position="689"/>
    </location>
</feature>
<accession>A0AAD6UTF9</accession>
<keyword evidence="1" id="KW-0175">Coiled coil</keyword>
<feature type="compositionally biased region" description="Basic and acidic residues" evidence="2">
    <location>
        <begin position="506"/>
        <end position="524"/>
    </location>
</feature>
<organism evidence="3 4">
    <name type="scientific">Mycena pura</name>
    <dbReference type="NCBI Taxonomy" id="153505"/>
    <lineage>
        <taxon>Eukaryota</taxon>
        <taxon>Fungi</taxon>
        <taxon>Dikarya</taxon>
        <taxon>Basidiomycota</taxon>
        <taxon>Agaricomycotina</taxon>
        <taxon>Agaricomycetes</taxon>
        <taxon>Agaricomycetidae</taxon>
        <taxon>Agaricales</taxon>
        <taxon>Marasmiineae</taxon>
        <taxon>Mycenaceae</taxon>
        <taxon>Mycena</taxon>
    </lineage>
</organism>
<feature type="compositionally biased region" description="Low complexity" evidence="2">
    <location>
        <begin position="790"/>
        <end position="806"/>
    </location>
</feature>
<reference evidence="3" key="1">
    <citation type="submission" date="2023-03" db="EMBL/GenBank/DDBJ databases">
        <title>Massive genome expansion in bonnet fungi (Mycena s.s.) driven by repeated elements and novel gene families across ecological guilds.</title>
        <authorList>
            <consortium name="Lawrence Berkeley National Laboratory"/>
            <person name="Harder C.B."/>
            <person name="Miyauchi S."/>
            <person name="Viragh M."/>
            <person name="Kuo A."/>
            <person name="Thoen E."/>
            <person name="Andreopoulos B."/>
            <person name="Lu D."/>
            <person name="Skrede I."/>
            <person name="Drula E."/>
            <person name="Henrissat B."/>
            <person name="Morin E."/>
            <person name="Kohler A."/>
            <person name="Barry K."/>
            <person name="LaButti K."/>
            <person name="Morin E."/>
            <person name="Salamov A."/>
            <person name="Lipzen A."/>
            <person name="Mereny Z."/>
            <person name="Hegedus B."/>
            <person name="Baldrian P."/>
            <person name="Stursova M."/>
            <person name="Weitz H."/>
            <person name="Taylor A."/>
            <person name="Grigoriev I.V."/>
            <person name="Nagy L.G."/>
            <person name="Martin F."/>
            <person name="Kauserud H."/>
        </authorList>
    </citation>
    <scope>NUCLEOTIDE SEQUENCE</scope>
    <source>
        <strain evidence="3">9144</strain>
    </source>
</reference>
<feature type="region of interest" description="Disordered" evidence="2">
    <location>
        <begin position="618"/>
        <end position="703"/>
    </location>
</feature>
<feature type="compositionally biased region" description="Low complexity" evidence="2">
    <location>
        <begin position="405"/>
        <end position="426"/>
    </location>
</feature>
<feature type="region of interest" description="Disordered" evidence="2">
    <location>
        <begin position="727"/>
        <end position="760"/>
    </location>
</feature>